<comment type="caution">
    <text evidence="1">The sequence shown here is derived from an EMBL/GenBank/DDBJ whole genome shotgun (WGS) entry which is preliminary data.</text>
</comment>
<dbReference type="Proteomes" id="UP001167871">
    <property type="component" value="Unassembled WGS sequence"/>
</dbReference>
<gene>
    <name evidence="1" type="ORF">QVO10_05360</name>
</gene>
<name>A0ABT7X435_9BACE</name>
<sequence length="42" mass="4766">MMITECLRKELEVMGASSLPVFYSRMAPFFCKANMVLPHTGK</sequence>
<keyword evidence="2" id="KW-1185">Reference proteome</keyword>
<proteinExistence type="predicted"/>
<evidence type="ECO:0000313" key="1">
    <source>
        <dbReference type="EMBL" id="MDN0048817.1"/>
    </source>
</evidence>
<organism evidence="1 2">
    <name type="scientific">Bacteroides gallinaceum</name>
    <dbReference type="NCBI Taxonomy" id="1462571"/>
    <lineage>
        <taxon>Bacteria</taxon>
        <taxon>Pseudomonadati</taxon>
        <taxon>Bacteroidota</taxon>
        <taxon>Bacteroidia</taxon>
        <taxon>Bacteroidales</taxon>
        <taxon>Bacteroidaceae</taxon>
        <taxon>Bacteroides</taxon>
    </lineage>
</organism>
<reference evidence="1" key="1">
    <citation type="submission" date="2023-06" db="EMBL/GenBank/DDBJ databases">
        <authorList>
            <person name="Zeman M."/>
            <person name="Kubasova T."/>
            <person name="Jahodarova E."/>
            <person name="Nykrynova M."/>
            <person name="Rychlik I."/>
        </authorList>
    </citation>
    <scope>NUCLEOTIDE SEQUENCE</scope>
    <source>
        <strain evidence="1">84_SSukc20</strain>
    </source>
</reference>
<reference evidence="1" key="2">
    <citation type="submission" date="2024-05" db="EMBL/GenBank/DDBJ databases">
        <title>Identification and characterization of horizontal gene transfer across gut microbiota members of farm animals based on homology search.</title>
        <authorList>
            <person name="Schwarzerova J."/>
            <person name="Nykrynova M."/>
            <person name="Jureckova K."/>
            <person name="Cejkova D."/>
            <person name="Rychlik I."/>
        </authorList>
    </citation>
    <scope>NUCLEOTIDE SEQUENCE</scope>
    <source>
        <strain evidence="1">84_SSukc20</strain>
    </source>
</reference>
<evidence type="ECO:0000313" key="2">
    <source>
        <dbReference type="Proteomes" id="UP001167871"/>
    </source>
</evidence>
<dbReference type="EMBL" id="JAUEII010000008">
    <property type="protein sequence ID" value="MDN0048817.1"/>
    <property type="molecule type" value="Genomic_DNA"/>
</dbReference>
<protein>
    <submittedName>
        <fullName evidence="1">Uncharacterized protein</fullName>
    </submittedName>
</protein>
<accession>A0ABT7X435</accession>
<dbReference type="RefSeq" id="WP_255395935.1">
    <property type="nucleotide sequence ID" value="NZ_JACJJF010000011.1"/>
</dbReference>